<dbReference type="STRING" id="326474.AWB65_05419"/>
<dbReference type="PROSITE" id="PS51257">
    <property type="entry name" value="PROKAR_LIPOPROTEIN"/>
    <property type="match status" value="1"/>
</dbReference>
<organism evidence="2 3">
    <name type="scientific">Caballeronia humi</name>
    <dbReference type="NCBI Taxonomy" id="326474"/>
    <lineage>
        <taxon>Bacteria</taxon>
        <taxon>Pseudomonadati</taxon>
        <taxon>Pseudomonadota</taxon>
        <taxon>Betaproteobacteria</taxon>
        <taxon>Burkholderiales</taxon>
        <taxon>Burkholderiaceae</taxon>
        <taxon>Caballeronia</taxon>
    </lineage>
</organism>
<reference evidence="2" key="1">
    <citation type="submission" date="2016-01" db="EMBL/GenBank/DDBJ databases">
        <authorList>
            <person name="Peeters C."/>
        </authorList>
    </citation>
    <scope>NUCLEOTIDE SEQUENCE [LARGE SCALE GENOMIC DNA]</scope>
    <source>
        <strain evidence="2">LMG 22934</strain>
    </source>
</reference>
<keyword evidence="3" id="KW-1185">Reference proteome</keyword>
<dbReference type="EMBL" id="FCNW02000044">
    <property type="protein sequence ID" value="SAL60163.1"/>
    <property type="molecule type" value="Genomic_DNA"/>
</dbReference>
<gene>
    <name evidence="2" type="ORF">AWB65_05419</name>
</gene>
<sequence>MMRSICAATLVVAIAGCAMPHSQVASGSARPTLSLVGAPIDSELLLDGQLIGPANQYNGVNGVMSIEEGPHAVEVRQGNTVLAKKKILAASGETVAVDVTSGGQ</sequence>
<evidence type="ECO:0000256" key="1">
    <source>
        <dbReference type="SAM" id="SignalP"/>
    </source>
</evidence>
<dbReference type="OrthoDB" id="9132178at2"/>
<name>A0A158IV71_9BURK</name>
<dbReference type="Proteomes" id="UP000054977">
    <property type="component" value="Unassembled WGS sequence"/>
</dbReference>
<evidence type="ECO:0000313" key="2">
    <source>
        <dbReference type="EMBL" id="SAL60163.1"/>
    </source>
</evidence>
<dbReference type="AlphaFoldDB" id="A0A158IV71"/>
<evidence type="ECO:0000313" key="3">
    <source>
        <dbReference type="Proteomes" id="UP000054977"/>
    </source>
</evidence>
<protein>
    <recommendedName>
        <fullName evidence="4">Lipoprotein</fullName>
    </recommendedName>
</protein>
<accession>A0A158IV71</accession>
<proteinExistence type="predicted"/>
<dbReference type="RefSeq" id="WP_087670086.1">
    <property type="nucleotide sequence ID" value="NZ_FCNW02000044.1"/>
</dbReference>
<comment type="caution">
    <text evidence="2">The sequence shown here is derived from an EMBL/GenBank/DDBJ whole genome shotgun (WGS) entry which is preliminary data.</text>
</comment>
<evidence type="ECO:0008006" key="4">
    <source>
        <dbReference type="Google" id="ProtNLM"/>
    </source>
</evidence>
<feature type="signal peptide" evidence="1">
    <location>
        <begin position="1"/>
        <end position="25"/>
    </location>
</feature>
<keyword evidence="1" id="KW-0732">Signal</keyword>
<feature type="chain" id="PRO_5011113058" description="Lipoprotein" evidence="1">
    <location>
        <begin position="26"/>
        <end position="104"/>
    </location>
</feature>